<sequence length="98" mass="11630">MVLSDYYPTLRNDISIDDKDIYNQHTNLIKEKKYQEAVTLLSNSSQIDSVTASLLNSWEQKIYSLCQIKKEYYNPIITKQTEPTESEMKDKVIWQQEY</sequence>
<proteinExistence type="predicted"/>
<name>A0A8S5S2N7_9CAUD</name>
<organism evidence="1">
    <name type="scientific">Siphoviridae sp. ctCIv11</name>
    <dbReference type="NCBI Taxonomy" id="2827806"/>
    <lineage>
        <taxon>Viruses</taxon>
        <taxon>Duplodnaviria</taxon>
        <taxon>Heunggongvirae</taxon>
        <taxon>Uroviricota</taxon>
        <taxon>Caudoviricetes</taxon>
    </lineage>
</organism>
<evidence type="ECO:0000313" key="1">
    <source>
        <dbReference type="EMBL" id="DAF44930.1"/>
    </source>
</evidence>
<reference evidence="1" key="1">
    <citation type="journal article" date="2021" name="Proc. Natl. Acad. Sci. U.S.A.">
        <title>A Catalog of Tens of Thousands of Viruses from Human Metagenomes Reveals Hidden Associations with Chronic Diseases.</title>
        <authorList>
            <person name="Tisza M.J."/>
            <person name="Buck C.B."/>
        </authorList>
    </citation>
    <scope>NUCLEOTIDE SEQUENCE</scope>
    <source>
        <strain evidence="1">CtCIv11</strain>
    </source>
</reference>
<dbReference type="EMBL" id="BK032513">
    <property type="protein sequence ID" value="DAF44930.1"/>
    <property type="molecule type" value="Genomic_DNA"/>
</dbReference>
<accession>A0A8S5S2N7</accession>
<protein>
    <submittedName>
        <fullName evidence="1">Uncharacterized protein</fullName>
    </submittedName>
</protein>